<keyword evidence="8" id="KW-1003">Cell membrane</keyword>
<evidence type="ECO:0000256" key="4">
    <source>
        <dbReference type="ARBA" id="ARBA00023065"/>
    </source>
</evidence>
<dbReference type="Pfam" id="PF02823">
    <property type="entry name" value="ATP-synt_DE_N"/>
    <property type="match status" value="1"/>
</dbReference>
<evidence type="ECO:0000259" key="10">
    <source>
        <dbReference type="Pfam" id="PF00401"/>
    </source>
</evidence>
<evidence type="ECO:0000313" key="15">
    <source>
        <dbReference type="Proteomes" id="UP001431572"/>
    </source>
</evidence>
<dbReference type="CDD" id="cd12152">
    <property type="entry name" value="F1-ATPase_delta"/>
    <property type="match status" value="1"/>
</dbReference>
<evidence type="ECO:0000256" key="2">
    <source>
        <dbReference type="ARBA" id="ARBA00005712"/>
    </source>
</evidence>
<feature type="domain" description="ATP synthase epsilon subunit C-terminal" evidence="10">
    <location>
        <begin position="85"/>
        <end position="131"/>
    </location>
</feature>
<dbReference type="GO" id="GO:0005524">
    <property type="term" value="F:ATP binding"/>
    <property type="evidence" value="ECO:0007669"/>
    <property type="project" value="UniProtKB-UniRule"/>
</dbReference>
<dbReference type="PANTHER" id="PTHR13822">
    <property type="entry name" value="ATP SYNTHASE DELTA/EPSILON CHAIN"/>
    <property type="match status" value="1"/>
</dbReference>
<keyword evidence="7 8" id="KW-0066">ATP synthesis</keyword>
<evidence type="ECO:0000256" key="3">
    <source>
        <dbReference type="ARBA" id="ARBA00022448"/>
    </source>
</evidence>
<evidence type="ECO:0000313" key="12">
    <source>
        <dbReference type="EMBL" id="NWJ48236.1"/>
    </source>
</evidence>
<gene>
    <name evidence="8" type="primary">atpC</name>
    <name evidence="12" type="ORF">HXX08_20465</name>
    <name evidence="13" type="ORF">OZ401_003776</name>
</gene>
<dbReference type="InterPro" id="IPR020546">
    <property type="entry name" value="ATP_synth_F1_dsu/esu_N"/>
</dbReference>
<dbReference type="InterPro" id="IPR036771">
    <property type="entry name" value="ATPsynth_dsu/esu_N"/>
</dbReference>
<dbReference type="InterPro" id="IPR020547">
    <property type="entry name" value="ATP_synth_F1_esu_C"/>
</dbReference>
<dbReference type="HAMAP" id="MF_00530">
    <property type="entry name" value="ATP_synth_epsil_bac"/>
    <property type="match status" value="1"/>
</dbReference>
<keyword evidence="6 8" id="KW-0139">CF(1)</keyword>
<evidence type="ECO:0000313" key="13">
    <source>
        <dbReference type="EMBL" id="WJW68172.1"/>
    </source>
</evidence>
<dbReference type="Gene3D" id="2.60.15.10">
    <property type="entry name" value="F0F1 ATP synthase delta/epsilon subunit, N-terminal"/>
    <property type="match status" value="1"/>
</dbReference>
<evidence type="ECO:0000256" key="7">
    <source>
        <dbReference type="ARBA" id="ARBA00023310"/>
    </source>
</evidence>
<comment type="subcellular location">
    <subcellularLocation>
        <location evidence="1 8">Cell membrane</location>
        <topology evidence="1 8">Peripheral membrane protein</topology>
    </subcellularLocation>
</comment>
<dbReference type="InterPro" id="IPR036794">
    <property type="entry name" value="ATP_F1_dsu/esu_C_sf"/>
</dbReference>
<feature type="domain" description="ATP synthase F1 complex delta/epsilon subunit N-terminal" evidence="11">
    <location>
        <begin position="3"/>
        <end position="81"/>
    </location>
</feature>
<evidence type="ECO:0000259" key="11">
    <source>
        <dbReference type="Pfam" id="PF02823"/>
    </source>
</evidence>
<sequence>MPLRLQIVTAERVVFDEDVDYVTAPGEEGVLGILPRHAPLLSGLQAGELRYRRGADQTALAIGGGFIEIFNNKVIVLADSAERSDEIDLSRAEVARKRAENLLQDRTNLSQEDALRAEVSLRRALVRIEVSRRHSGRGGVPRMTMDE</sequence>
<dbReference type="Pfam" id="PF00401">
    <property type="entry name" value="ATP-synt_DE"/>
    <property type="match status" value="1"/>
</dbReference>
<evidence type="ECO:0000256" key="5">
    <source>
        <dbReference type="ARBA" id="ARBA00023136"/>
    </source>
</evidence>
<dbReference type="NCBIfam" id="NF009980">
    <property type="entry name" value="PRK13446.1"/>
    <property type="match status" value="1"/>
</dbReference>
<accession>A0A8T7M884</accession>
<evidence type="ECO:0000256" key="6">
    <source>
        <dbReference type="ARBA" id="ARBA00023196"/>
    </source>
</evidence>
<reference evidence="12 14" key="1">
    <citation type="submission" date="2020-06" db="EMBL/GenBank/DDBJ databases">
        <title>Anoxygenic phototrophic Chloroflexota member uses a Type I reaction center.</title>
        <authorList>
            <person name="Tsuji J.M."/>
            <person name="Shaw N.A."/>
            <person name="Nagashima S."/>
            <person name="Venkiteswaran J."/>
            <person name="Schiff S.L."/>
            <person name="Hanada S."/>
            <person name="Tank M."/>
            <person name="Neufeld J.D."/>
        </authorList>
    </citation>
    <scope>NUCLEOTIDE SEQUENCE [LARGE SCALE GENOMIC DNA]</scope>
    <source>
        <strain evidence="12">L227-S17</strain>
    </source>
</reference>
<evidence type="ECO:0000256" key="9">
    <source>
        <dbReference type="RuleBase" id="RU003656"/>
    </source>
</evidence>
<proteinExistence type="inferred from homology"/>
<dbReference type="InterPro" id="IPR001469">
    <property type="entry name" value="ATP_synth_F1_dsu/esu"/>
</dbReference>
<dbReference type="Proteomes" id="UP001431572">
    <property type="component" value="Chromosome 2"/>
</dbReference>
<comment type="subunit">
    <text evidence="8 9">F-type ATPases have 2 components, CF(1) - the catalytic core - and CF(0) - the membrane proton channel. CF(1) has five subunits: alpha(3), beta(3), gamma(1), delta(1), epsilon(1). CF(0) has three main subunits: a, b and c.</text>
</comment>
<dbReference type="EMBL" id="JACATZ010000003">
    <property type="protein sequence ID" value="NWJ48236.1"/>
    <property type="molecule type" value="Genomic_DNA"/>
</dbReference>
<keyword evidence="4 8" id="KW-0406">Ion transport</keyword>
<keyword evidence="5 8" id="KW-0472">Membrane</keyword>
<evidence type="ECO:0000256" key="1">
    <source>
        <dbReference type="ARBA" id="ARBA00004202"/>
    </source>
</evidence>
<dbReference type="Gene3D" id="1.20.5.440">
    <property type="entry name" value="ATP synthase delta/epsilon subunit, C-terminal domain"/>
    <property type="match status" value="1"/>
</dbReference>
<dbReference type="RefSeq" id="WP_341470078.1">
    <property type="nucleotide sequence ID" value="NZ_CP128400.1"/>
</dbReference>
<name>A0A8T7M884_9CHLR</name>
<evidence type="ECO:0000256" key="8">
    <source>
        <dbReference type="HAMAP-Rule" id="MF_00530"/>
    </source>
</evidence>
<dbReference type="SUPFAM" id="SSF46604">
    <property type="entry name" value="Epsilon subunit of F1F0-ATP synthase C-terminal domain"/>
    <property type="match status" value="1"/>
</dbReference>
<keyword evidence="15" id="KW-1185">Reference proteome</keyword>
<dbReference type="GO" id="GO:0045259">
    <property type="term" value="C:proton-transporting ATP synthase complex"/>
    <property type="evidence" value="ECO:0007669"/>
    <property type="project" value="UniProtKB-KW"/>
</dbReference>
<dbReference type="PANTHER" id="PTHR13822:SF10">
    <property type="entry name" value="ATP SYNTHASE EPSILON CHAIN, CHLOROPLASTIC"/>
    <property type="match status" value="1"/>
</dbReference>
<reference evidence="13" key="2">
    <citation type="journal article" date="2024" name="Nature">
        <title>Anoxygenic phototroph of the Chloroflexota uses a type I reaction centre.</title>
        <authorList>
            <person name="Tsuji J.M."/>
            <person name="Shaw N.A."/>
            <person name="Nagashima S."/>
            <person name="Venkiteswaran J.J."/>
            <person name="Schiff S.L."/>
            <person name="Watanabe T."/>
            <person name="Fukui M."/>
            <person name="Hanada S."/>
            <person name="Tank M."/>
            <person name="Neufeld J.D."/>
        </authorList>
    </citation>
    <scope>NUCLEOTIDE SEQUENCE</scope>
    <source>
        <strain evidence="13">L227-S17</strain>
    </source>
</reference>
<comment type="function">
    <text evidence="8">Produces ATP from ADP in the presence of a proton gradient across the membrane.</text>
</comment>
<dbReference type="Proteomes" id="UP000521676">
    <property type="component" value="Unassembled WGS sequence"/>
</dbReference>
<evidence type="ECO:0000313" key="14">
    <source>
        <dbReference type="Proteomes" id="UP000521676"/>
    </source>
</evidence>
<dbReference type="GO" id="GO:0046933">
    <property type="term" value="F:proton-transporting ATP synthase activity, rotational mechanism"/>
    <property type="evidence" value="ECO:0007669"/>
    <property type="project" value="UniProtKB-UniRule"/>
</dbReference>
<dbReference type="GO" id="GO:0005886">
    <property type="term" value="C:plasma membrane"/>
    <property type="evidence" value="ECO:0007669"/>
    <property type="project" value="UniProtKB-SubCell"/>
</dbReference>
<dbReference type="NCBIfam" id="TIGR01216">
    <property type="entry name" value="ATP_synt_epsi"/>
    <property type="match status" value="1"/>
</dbReference>
<dbReference type="SUPFAM" id="SSF51344">
    <property type="entry name" value="Epsilon subunit of F1F0-ATP synthase N-terminal domain"/>
    <property type="match status" value="1"/>
</dbReference>
<keyword evidence="8" id="KW-0375">Hydrogen ion transport</keyword>
<comment type="similarity">
    <text evidence="2 8 9">Belongs to the ATPase epsilon chain family.</text>
</comment>
<dbReference type="AlphaFoldDB" id="A0A8T7M884"/>
<dbReference type="EMBL" id="CP128400">
    <property type="protein sequence ID" value="WJW68172.1"/>
    <property type="molecule type" value="Genomic_DNA"/>
</dbReference>
<protein>
    <recommendedName>
        <fullName evidence="8">ATP synthase epsilon chain</fullName>
    </recommendedName>
    <alternativeName>
        <fullName evidence="8">ATP synthase F1 sector epsilon subunit</fullName>
    </alternativeName>
    <alternativeName>
        <fullName evidence="8">F-ATPase epsilon subunit</fullName>
    </alternativeName>
</protein>
<organism evidence="12 14">
    <name type="scientific">Candidatus Chlorohelix allophototropha</name>
    <dbReference type="NCBI Taxonomy" id="3003348"/>
    <lineage>
        <taxon>Bacteria</taxon>
        <taxon>Bacillati</taxon>
        <taxon>Chloroflexota</taxon>
        <taxon>Chloroflexia</taxon>
        <taxon>Candidatus Chloroheliales</taxon>
        <taxon>Candidatus Chloroheliaceae</taxon>
        <taxon>Candidatus Chlorohelix</taxon>
    </lineage>
</organism>
<keyword evidence="3 8" id="KW-0813">Transport</keyword>